<proteinExistence type="inferred from homology"/>
<dbReference type="Pfam" id="PF07714">
    <property type="entry name" value="PK_Tyr_Ser-Thr"/>
    <property type="match status" value="1"/>
</dbReference>
<reference evidence="3 4" key="1">
    <citation type="submission" date="2024-04" db="EMBL/GenBank/DDBJ databases">
        <title>Tritrichomonas musculus Genome.</title>
        <authorList>
            <person name="Alves-Ferreira E."/>
            <person name="Grigg M."/>
            <person name="Lorenzi H."/>
            <person name="Galac M."/>
        </authorList>
    </citation>
    <scope>NUCLEOTIDE SEQUENCE [LARGE SCALE GENOMIC DNA]</scope>
    <source>
        <strain evidence="3 4">EAF2021</strain>
    </source>
</reference>
<organism evidence="3 4">
    <name type="scientific">Tritrichomonas musculus</name>
    <dbReference type="NCBI Taxonomy" id="1915356"/>
    <lineage>
        <taxon>Eukaryota</taxon>
        <taxon>Metamonada</taxon>
        <taxon>Parabasalia</taxon>
        <taxon>Tritrichomonadida</taxon>
        <taxon>Tritrichomonadidae</taxon>
        <taxon>Tritrichomonas</taxon>
    </lineage>
</organism>
<dbReference type="InterPro" id="IPR000719">
    <property type="entry name" value="Prot_kinase_dom"/>
</dbReference>
<dbReference type="Gene3D" id="3.40.50.300">
    <property type="entry name" value="P-loop containing nucleotide triphosphate hydrolases"/>
    <property type="match status" value="1"/>
</dbReference>
<dbReference type="PROSITE" id="PS50011">
    <property type="entry name" value="PROTEIN_KINASE_DOM"/>
    <property type="match status" value="1"/>
</dbReference>
<dbReference type="Proteomes" id="UP001470230">
    <property type="component" value="Unassembled WGS sequence"/>
</dbReference>
<feature type="domain" description="Protein kinase" evidence="2">
    <location>
        <begin position="12"/>
        <end position="268"/>
    </location>
</feature>
<evidence type="ECO:0000259" key="2">
    <source>
        <dbReference type="PROSITE" id="PS50011"/>
    </source>
</evidence>
<dbReference type="InterPro" id="IPR027417">
    <property type="entry name" value="P-loop_NTPase"/>
</dbReference>
<dbReference type="SMART" id="SM00175">
    <property type="entry name" value="RAB"/>
    <property type="match status" value="1"/>
</dbReference>
<dbReference type="PANTHER" id="PTHR44329">
    <property type="entry name" value="SERINE/THREONINE-PROTEIN KINASE TNNI3K-RELATED"/>
    <property type="match status" value="1"/>
</dbReference>
<dbReference type="Gene3D" id="1.10.510.10">
    <property type="entry name" value="Transferase(Phosphotransferase) domain 1"/>
    <property type="match status" value="1"/>
</dbReference>
<dbReference type="SUPFAM" id="SSF56112">
    <property type="entry name" value="Protein kinase-like (PK-like)"/>
    <property type="match status" value="1"/>
</dbReference>
<name>A0ABR2GRG4_9EUKA</name>
<evidence type="ECO:0000256" key="1">
    <source>
        <dbReference type="ARBA" id="ARBA00008171"/>
    </source>
</evidence>
<evidence type="ECO:0000313" key="3">
    <source>
        <dbReference type="EMBL" id="KAK8836533.1"/>
    </source>
</evidence>
<dbReference type="InterPro" id="IPR005225">
    <property type="entry name" value="Small_GTP-bd"/>
</dbReference>
<dbReference type="PANTHER" id="PTHR44329:SF214">
    <property type="entry name" value="PROTEIN KINASE DOMAIN-CONTAINING PROTEIN"/>
    <property type="match status" value="1"/>
</dbReference>
<dbReference type="NCBIfam" id="TIGR00231">
    <property type="entry name" value="small_GTP"/>
    <property type="match status" value="1"/>
</dbReference>
<keyword evidence="4" id="KW-1185">Reference proteome</keyword>
<accession>A0ABR2GRG4</accession>
<comment type="caution">
    <text evidence="3">The sequence shown here is derived from an EMBL/GenBank/DDBJ whole genome shotgun (WGS) entry which is preliminary data.</text>
</comment>
<dbReference type="InterPro" id="IPR001245">
    <property type="entry name" value="Ser-Thr/Tyr_kinase_cat_dom"/>
</dbReference>
<dbReference type="EMBL" id="JAPFFF010000065">
    <property type="protein sequence ID" value="KAK8836533.1"/>
    <property type="molecule type" value="Genomic_DNA"/>
</dbReference>
<dbReference type="PROSITE" id="PS51419">
    <property type="entry name" value="RAB"/>
    <property type="match status" value="1"/>
</dbReference>
<dbReference type="InterPro" id="IPR011009">
    <property type="entry name" value="Kinase-like_dom_sf"/>
</dbReference>
<protein>
    <recommendedName>
        <fullName evidence="2">Protein kinase domain-containing protein</fullName>
    </recommendedName>
</protein>
<comment type="similarity">
    <text evidence="1">Belongs to the protein kinase superfamily. TKL Ser/Thr protein kinase family. ROCO subfamily.</text>
</comment>
<dbReference type="InterPro" id="IPR001806">
    <property type="entry name" value="Small_GTPase"/>
</dbReference>
<evidence type="ECO:0000313" key="4">
    <source>
        <dbReference type="Proteomes" id="UP001470230"/>
    </source>
</evidence>
<sequence length="476" mass="54658">MQSESIVDLKEYKIIGILGSGSFGHLYLVENVSTHQKYTAKVSHKEFTNEVDQVYFSTLMNSYSKLENSAITKLQGFNIVNFFDENNFTIITDYFPKGSLNQVFATERKLFTITKRYLNLLGIALGMQYLHSKDIIHGDLNPNNIILDERNYPHITDYGLSKFSKKGLTDLDSPVYSAPEILEDKEFDNKADVYSYSMVAYKIFTGLDPFVEGPHYMQISNILKGKRPDLSLIKDKNWKNFFQKCWSKNPKERPTFDQIIQNLTDPTYYSLIKIKFPVVAHYLKNYYPQWSQTEIQKEPFEFNVFLLGNNNSGKSALLEVMKNIAANHPQPQTTPAIVNDKITVKTEFGDVNISIFDAPGSESTNRVLSKYLNVAHAAIVFTDISVHDDYKETQKWIKLVKENSNSYDANIYLTATKSDLQWENKKEDIESFASSNKMCGLFVTSWDDRDSIVSMFEKIATDLIVKYPDGNEKSFE</sequence>
<gene>
    <name evidence="3" type="ORF">M9Y10_037793</name>
</gene>
<dbReference type="InterPro" id="IPR051681">
    <property type="entry name" value="Ser/Thr_Kinases-Pseudokinases"/>
</dbReference>
<dbReference type="SUPFAM" id="SSF52540">
    <property type="entry name" value="P-loop containing nucleoside triphosphate hydrolases"/>
    <property type="match status" value="1"/>
</dbReference>
<dbReference type="Pfam" id="PF00071">
    <property type="entry name" value="Ras"/>
    <property type="match status" value="1"/>
</dbReference>